<keyword evidence="1" id="KW-1133">Transmembrane helix</keyword>
<dbReference type="EMBL" id="JAQLUK010000027">
    <property type="protein sequence ID" value="MDB2293688.1"/>
    <property type="molecule type" value="Genomic_DNA"/>
</dbReference>
<comment type="caution">
    <text evidence="2">The sequence shown here is derived from an EMBL/GenBank/DDBJ whole genome shotgun (WGS) entry which is preliminary data.</text>
</comment>
<evidence type="ECO:0000256" key="1">
    <source>
        <dbReference type="SAM" id="Phobius"/>
    </source>
</evidence>
<feature type="transmembrane region" description="Helical" evidence="1">
    <location>
        <begin position="59"/>
        <end position="78"/>
    </location>
</feature>
<proteinExistence type="predicted"/>
<organism evidence="2 3">
    <name type="scientific">Halorubrum ezzemoulense</name>
    <name type="common">Halorubrum chaoviator</name>
    <dbReference type="NCBI Taxonomy" id="337243"/>
    <lineage>
        <taxon>Archaea</taxon>
        <taxon>Methanobacteriati</taxon>
        <taxon>Methanobacteriota</taxon>
        <taxon>Stenosarchaea group</taxon>
        <taxon>Halobacteria</taxon>
        <taxon>Halobacteriales</taxon>
        <taxon>Haloferacaceae</taxon>
        <taxon>Halorubrum</taxon>
    </lineage>
</organism>
<gene>
    <name evidence="2" type="ORF">PM085_15635</name>
</gene>
<dbReference type="RefSeq" id="WP_271970448.1">
    <property type="nucleotide sequence ID" value="NZ_JAQLUK010000027.1"/>
</dbReference>
<protein>
    <recommendedName>
        <fullName evidence="4">Peptidase M50 domain-containing protein</fullName>
    </recommendedName>
</protein>
<keyword evidence="3" id="KW-1185">Reference proteome</keyword>
<dbReference type="Proteomes" id="UP001210528">
    <property type="component" value="Unassembled WGS sequence"/>
</dbReference>
<sequence length="118" mass="12430">MTALRAAANVLSLSFALPHEASHYAVARLGTDDARIAVEVTGGRAAAAWPPLENRALRAFAFLAPTVFGSILIALWLLSPQGIDGWRLIVAIGLAGYTVPSPADIRGALGRQPVQQDM</sequence>
<keyword evidence="1" id="KW-0812">Transmembrane</keyword>
<reference evidence="2 3" key="1">
    <citation type="submission" date="2023-01" db="EMBL/GenBank/DDBJ databases">
        <title>Halorubrum ezzemoulense from Santa Pola, Spain.</title>
        <authorList>
            <person name="Feng Y."/>
            <person name="Louyakis A.S."/>
            <person name="Gogarten J.P."/>
        </authorList>
    </citation>
    <scope>NUCLEOTIDE SEQUENCE [LARGE SCALE GENOMIC DNA]</scope>
    <source>
        <strain evidence="2 3">AMM015</strain>
    </source>
</reference>
<evidence type="ECO:0008006" key="4">
    <source>
        <dbReference type="Google" id="ProtNLM"/>
    </source>
</evidence>
<evidence type="ECO:0000313" key="3">
    <source>
        <dbReference type="Proteomes" id="UP001210528"/>
    </source>
</evidence>
<name>A0ABT4Z7I7_HALEZ</name>
<evidence type="ECO:0000313" key="2">
    <source>
        <dbReference type="EMBL" id="MDB2293688.1"/>
    </source>
</evidence>
<keyword evidence="1" id="KW-0472">Membrane</keyword>
<accession>A0ABT4Z7I7</accession>